<evidence type="ECO:0000256" key="1">
    <source>
        <dbReference type="SAM" id="MobiDB-lite"/>
    </source>
</evidence>
<reference evidence="2" key="2">
    <citation type="submission" date="2020-09" db="EMBL/GenBank/DDBJ databases">
        <authorList>
            <person name="Sun Q."/>
            <person name="Zhou Y."/>
        </authorList>
    </citation>
    <scope>NUCLEOTIDE SEQUENCE</scope>
    <source>
        <strain evidence="2">CGMCC 4.7272</strain>
    </source>
</reference>
<evidence type="ECO:0000313" key="2">
    <source>
        <dbReference type="EMBL" id="GGJ65000.1"/>
    </source>
</evidence>
<proteinExistence type="predicted"/>
<feature type="region of interest" description="Disordered" evidence="1">
    <location>
        <begin position="1"/>
        <end position="27"/>
    </location>
</feature>
<comment type="caution">
    <text evidence="2">The sequence shown here is derived from an EMBL/GenBank/DDBJ whole genome shotgun (WGS) entry which is preliminary data.</text>
</comment>
<dbReference type="Proteomes" id="UP000625682">
    <property type="component" value="Unassembled WGS sequence"/>
</dbReference>
<keyword evidence="3" id="KW-1185">Reference proteome</keyword>
<reference evidence="2" key="1">
    <citation type="journal article" date="2014" name="Int. J. Syst. Evol. Microbiol.">
        <title>Complete genome sequence of Corynebacterium casei LMG S-19264T (=DSM 44701T), isolated from a smear-ripened cheese.</title>
        <authorList>
            <consortium name="US DOE Joint Genome Institute (JGI-PGF)"/>
            <person name="Walter F."/>
            <person name="Albersmeier A."/>
            <person name="Kalinowski J."/>
            <person name="Ruckert C."/>
        </authorList>
    </citation>
    <scope>NUCLEOTIDE SEQUENCE</scope>
    <source>
        <strain evidence="2">CGMCC 4.7272</strain>
    </source>
</reference>
<protein>
    <submittedName>
        <fullName evidence="2">Uncharacterized protein</fullName>
    </submittedName>
</protein>
<name>A0A917P7G7_9ACTN</name>
<dbReference type="EMBL" id="BMMU01000039">
    <property type="protein sequence ID" value="GGJ65000.1"/>
    <property type="molecule type" value="Genomic_DNA"/>
</dbReference>
<evidence type="ECO:0000313" key="3">
    <source>
        <dbReference type="Proteomes" id="UP000625682"/>
    </source>
</evidence>
<accession>A0A917P7G7</accession>
<sequence>MAKPGTTKTAKENTAAKPSARRAAPRALGKPFACAADGATMVRTVLAYEQGRFHPQQSADEEFGTTGYTWAAVEIKACLKNGVDDAEDSGGVTGPASVTRYPSCARGFRVPSSRPPPEHRPSQRSLSPRKR</sequence>
<gene>
    <name evidence="2" type="ORF">GCM10012282_72690</name>
</gene>
<dbReference type="AlphaFoldDB" id="A0A917P7G7"/>
<feature type="region of interest" description="Disordered" evidence="1">
    <location>
        <begin position="84"/>
        <end position="131"/>
    </location>
</feature>
<feature type="compositionally biased region" description="Low complexity" evidence="1">
    <location>
        <begin position="1"/>
        <end position="18"/>
    </location>
</feature>
<organism evidence="2 3">
    <name type="scientific">Streptomyces lacrimifluminis</name>
    <dbReference type="NCBI Taxonomy" id="1500077"/>
    <lineage>
        <taxon>Bacteria</taxon>
        <taxon>Bacillati</taxon>
        <taxon>Actinomycetota</taxon>
        <taxon>Actinomycetes</taxon>
        <taxon>Kitasatosporales</taxon>
        <taxon>Streptomycetaceae</taxon>
        <taxon>Streptomyces</taxon>
    </lineage>
</organism>